<keyword evidence="9" id="KW-0289">Folate biosynthesis</keyword>
<sequence length="143" mass="16575">MSQHEVTLLLGSNVGNTENNIKTAIRLLEAKIGTIIARTEMITTEPVEFDSNNFFCNIAIVIKTQYSPISLLKQLKAFERLMGRSTDTSVSKIYEDRIIDIDVIFFDKISFYSTELIIPHEKHLHQREFSRRLLDELMNIKKQ</sequence>
<evidence type="ECO:0000259" key="13">
    <source>
        <dbReference type="Pfam" id="PF01288"/>
    </source>
</evidence>
<feature type="domain" description="7,8-dihydro-6-hydroxymethylpterin-pyrophosphokinase" evidence="13">
    <location>
        <begin position="8"/>
        <end position="137"/>
    </location>
</feature>
<evidence type="ECO:0000256" key="4">
    <source>
        <dbReference type="ARBA" id="ARBA00016218"/>
    </source>
</evidence>
<dbReference type="PANTHER" id="PTHR43071:SF1">
    <property type="entry name" value="2-AMINO-4-HYDROXY-6-HYDROXYMETHYLDIHYDROPTERIDINE PYROPHOSPHOKINASE"/>
    <property type="match status" value="1"/>
</dbReference>
<evidence type="ECO:0000256" key="10">
    <source>
        <dbReference type="ARBA" id="ARBA00029409"/>
    </source>
</evidence>
<keyword evidence="7 14" id="KW-0418">Kinase</keyword>
<dbReference type="GO" id="GO:0016301">
    <property type="term" value="F:kinase activity"/>
    <property type="evidence" value="ECO:0007669"/>
    <property type="project" value="UniProtKB-KW"/>
</dbReference>
<dbReference type="Gene3D" id="3.30.70.560">
    <property type="entry name" value="7,8-Dihydro-6-hydroxymethylpterin-pyrophosphokinase HPPK"/>
    <property type="match status" value="1"/>
</dbReference>
<keyword evidence="6" id="KW-0547">Nucleotide-binding</keyword>
<dbReference type="Pfam" id="PF01288">
    <property type="entry name" value="HPPK"/>
    <property type="match status" value="1"/>
</dbReference>
<dbReference type="RefSeq" id="WP_089820075.1">
    <property type="nucleotide sequence ID" value="NZ_FORQ01000003.1"/>
</dbReference>
<evidence type="ECO:0000256" key="11">
    <source>
        <dbReference type="ARBA" id="ARBA00029766"/>
    </source>
</evidence>
<evidence type="ECO:0000256" key="3">
    <source>
        <dbReference type="ARBA" id="ARBA00013253"/>
    </source>
</evidence>
<name>A0A1I3MZ71_9FLAO</name>
<dbReference type="GO" id="GO:0005524">
    <property type="term" value="F:ATP binding"/>
    <property type="evidence" value="ECO:0007669"/>
    <property type="project" value="UniProtKB-KW"/>
</dbReference>
<organism evidence="14 15">
    <name type="scientific">Kaistella treverensis</name>
    <dbReference type="NCBI Taxonomy" id="631455"/>
    <lineage>
        <taxon>Bacteria</taxon>
        <taxon>Pseudomonadati</taxon>
        <taxon>Bacteroidota</taxon>
        <taxon>Flavobacteriia</taxon>
        <taxon>Flavobacteriales</taxon>
        <taxon>Weeksellaceae</taxon>
        <taxon>Chryseobacterium group</taxon>
        <taxon>Kaistella</taxon>
    </lineage>
</organism>
<evidence type="ECO:0000256" key="1">
    <source>
        <dbReference type="ARBA" id="ARBA00005051"/>
    </source>
</evidence>
<evidence type="ECO:0000313" key="14">
    <source>
        <dbReference type="EMBL" id="SFJ02222.1"/>
    </source>
</evidence>
<evidence type="ECO:0000256" key="2">
    <source>
        <dbReference type="ARBA" id="ARBA00005810"/>
    </source>
</evidence>
<proteinExistence type="inferred from homology"/>
<gene>
    <name evidence="14" type="ORF">SAMN05421638_1878</name>
</gene>
<keyword evidence="8" id="KW-0067">ATP-binding</keyword>
<evidence type="ECO:0000256" key="9">
    <source>
        <dbReference type="ARBA" id="ARBA00022909"/>
    </source>
</evidence>
<evidence type="ECO:0000256" key="8">
    <source>
        <dbReference type="ARBA" id="ARBA00022840"/>
    </source>
</evidence>
<accession>A0A1I3MZ71</accession>
<dbReference type="PANTHER" id="PTHR43071">
    <property type="entry name" value="2-AMINO-4-HYDROXY-6-HYDROXYMETHYLDIHYDROPTERIDINE PYROPHOSPHOKINASE"/>
    <property type="match status" value="1"/>
</dbReference>
<dbReference type="UniPathway" id="UPA00077">
    <property type="reaction ID" value="UER00155"/>
</dbReference>
<keyword evidence="5" id="KW-0808">Transferase</keyword>
<dbReference type="InterPro" id="IPR000550">
    <property type="entry name" value="Hppk"/>
</dbReference>
<keyword evidence="15" id="KW-1185">Reference proteome</keyword>
<reference evidence="15" key="1">
    <citation type="submission" date="2016-10" db="EMBL/GenBank/DDBJ databases">
        <authorList>
            <person name="Varghese N."/>
            <person name="Submissions S."/>
        </authorList>
    </citation>
    <scope>NUCLEOTIDE SEQUENCE [LARGE SCALE GENOMIC DNA]</scope>
    <source>
        <strain evidence="15">DSM 22251</strain>
    </source>
</reference>
<dbReference type="GO" id="GO:0046656">
    <property type="term" value="P:folic acid biosynthetic process"/>
    <property type="evidence" value="ECO:0007669"/>
    <property type="project" value="UniProtKB-KW"/>
</dbReference>
<evidence type="ECO:0000256" key="5">
    <source>
        <dbReference type="ARBA" id="ARBA00022679"/>
    </source>
</evidence>
<comment type="function">
    <text evidence="10">Catalyzes the transfer of pyrophosphate from adenosine triphosphate (ATP) to 6-hydroxymethyl-7,8-dihydropterin, an enzymatic step in folate biosynthesis pathway.</text>
</comment>
<dbReference type="GO" id="GO:0003848">
    <property type="term" value="F:2-amino-4-hydroxy-6-hydroxymethyldihydropteridine diphosphokinase activity"/>
    <property type="evidence" value="ECO:0007669"/>
    <property type="project" value="UniProtKB-EC"/>
</dbReference>
<dbReference type="Proteomes" id="UP000242560">
    <property type="component" value="Unassembled WGS sequence"/>
</dbReference>
<dbReference type="NCBIfam" id="TIGR01498">
    <property type="entry name" value="folK"/>
    <property type="match status" value="1"/>
</dbReference>
<dbReference type="SUPFAM" id="SSF55083">
    <property type="entry name" value="6-hydroxymethyl-7,8-dihydropterin pyrophosphokinase, HPPK"/>
    <property type="match status" value="1"/>
</dbReference>
<dbReference type="AlphaFoldDB" id="A0A1I3MZ71"/>
<evidence type="ECO:0000313" key="15">
    <source>
        <dbReference type="Proteomes" id="UP000242560"/>
    </source>
</evidence>
<dbReference type="EC" id="2.7.6.3" evidence="3"/>
<dbReference type="EMBL" id="FORQ01000003">
    <property type="protein sequence ID" value="SFJ02222.1"/>
    <property type="molecule type" value="Genomic_DNA"/>
</dbReference>
<evidence type="ECO:0000256" key="6">
    <source>
        <dbReference type="ARBA" id="ARBA00022741"/>
    </source>
</evidence>
<comment type="pathway">
    <text evidence="1">Cofactor biosynthesis; tetrahydrofolate biosynthesis; 2-amino-4-hydroxy-6-hydroxymethyl-7,8-dihydropteridine diphosphate from 7,8-dihydroneopterin triphosphate: step 4/4.</text>
</comment>
<evidence type="ECO:0000256" key="12">
    <source>
        <dbReference type="ARBA" id="ARBA00033413"/>
    </source>
</evidence>
<comment type="similarity">
    <text evidence="2">Belongs to the HPPK family.</text>
</comment>
<dbReference type="InterPro" id="IPR035907">
    <property type="entry name" value="Hppk_sf"/>
</dbReference>
<protein>
    <recommendedName>
        <fullName evidence="4">2-amino-4-hydroxy-6-hydroxymethyldihydropteridine pyrophosphokinase</fullName>
        <ecNumber evidence="3">2.7.6.3</ecNumber>
    </recommendedName>
    <alternativeName>
        <fullName evidence="11">6-hydroxymethyl-7,8-dihydropterin pyrophosphokinase</fullName>
    </alternativeName>
    <alternativeName>
        <fullName evidence="12">7,8-dihydro-6-hydroxymethylpterin-pyrophosphokinase</fullName>
    </alternativeName>
</protein>
<evidence type="ECO:0000256" key="7">
    <source>
        <dbReference type="ARBA" id="ARBA00022777"/>
    </source>
</evidence>
<dbReference type="GO" id="GO:0046654">
    <property type="term" value="P:tetrahydrofolate biosynthetic process"/>
    <property type="evidence" value="ECO:0007669"/>
    <property type="project" value="UniProtKB-UniPathway"/>
</dbReference>
<dbReference type="CDD" id="cd00483">
    <property type="entry name" value="HPPK"/>
    <property type="match status" value="1"/>
</dbReference>